<sequence>MAMQITTGTTELRDITRMERIGAHSHIRGLGLDDRLEPRANSQGMVGQAKARKAAGMILKMVQEGRIAGRAMLFAGPPSTGKTAIALGASHATILFLLDADSTPGMAQTLGSDVPFTMIAASEVFSLSMSKTEALTQAFRRSIGVRIKEETELIEGEVVEIQIDRSLTGATKTGKLTIKTTDMETIYDLGTKMIDALSKEKVLAGDVIAIDKTSGRITKLGRSFARSRDYDAMGADTKFVQCPEGEIQKRKEVVHTVSLHEIDVINSRTQGFLALFAGDTGEIKPELRNQINTKVAEWREEGKAEIIPGVLFIDEVHMLDIECFSFLNRALENELSPLVIMASNRGMARIRGTKFRSPHGLPVDLLDRVLIVSTKPYLEEDIAQIIQIRCQEEDVVLSNDAAIVLTQMAMETTLRYALNLISCGQVVARKRKAVEVDVDDLRKAYKYFMDEKRSVQWLKEQQGSLVFEEINGVAEDAMMTD</sequence>
<proteinExistence type="inferred from homology"/>
<evidence type="ECO:0000256" key="10">
    <source>
        <dbReference type="ARBA" id="ARBA00023159"/>
    </source>
</evidence>
<evidence type="ECO:0000256" key="8">
    <source>
        <dbReference type="ARBA" id="ARBA00022853"/>
    </source>
</evidence>
<keyword evidence="6 17" id="KW-0347">Helicase</keyword>
<evidence type="ECO:0000256" key="15">
    <source>
        <dbReference type="ARBA" id="ARBA00047995"/>
    </source>
</evidence>
<dbReference type="Pfam" id="PF17856">
    <property type="entry name" value="TIP49_C"/>
    <property type="match status" value="1"/>
</dbReference>
<evidence type="ECO:0000256" key="17">
    <source>
        <dbReference type="RuleBase" id="RU363048"/>
    </source>
</evidence>
<keyword evidence="10" id="KW-0010">Activator</keyword>
<dbReference type="EMBL" id="JACAZF010000004">
    <property type="protein sequence ID" value="KAF7307286.1"/>
    <property type="molecule type" value="Genomic_DNA"/>
</dbReference>
<keyword evidence="11 17" id="KW-0804">Transcription</keyword>
<evidence type="ECO:0000256" key="13">
    <source>
        <dbReference type="ARBA" id="ARBA00023242"/>
    </source>
</evidence>
<keyword evidence="3 17" id="KW-0547">Nucleotide-binding</keyword>
<comment type="function">
    <text evidence="17">DNA helicase participates in several chromatin remodeling complexes, including the SWR1 and the INO80 complexes.</text>
</comment>
<evidence type="ECO:0000259" key="18">
    <source>
        <dbReference type="Pfam" id="PF06068"/>
    </source>
</evidence>
<evidence type="ECO:0000256" key="3">
    <source>
        <dbReference type="ARBA" id="ARBA00022741"/>
    </source>
</evidence>
<evidence type="ECO:0000256" key="12">
    <source>
        <dbReference type="ARBA" id="ARBA00023204"/>
    </source>
</evidence>
<protein>
    <recommendedName>
        <fullName evidence="17">RuvB-like helicase</fullName>
        <ecNumber evidence="17">3.6.4.12</ecNumber>
    </recommendedName>
</protein>
<evidence type="ECO:0000256" key="5">
    <source>
        <dbReference type="ARBA" id="ARBA00022801"/>
    </source>
</evidence>
<comment type="similarity">
    <text evidence="2 17">Belongs to the RuvB family.</text>
</comment>
<reference evidence="20" key="1">
    <citation type="submission" date="2020-05" db="EMBL/GenBank/DDBJ databases">
        <title>Mycena genomes resolve the evolution of fungal bioluminescence.</title>
        <authorList>
            <person name="Tsai I.J."/>
        </authorList>
    </citation>
    <scope>NUCLEOTIDE SEQUENCE</scope>
    <source>
        <strain evidence="20">171206Taipei</strain>
    </source>
</reference>
<dbReference type="Gene3D" id="2.40.50.360">
    <property type="entry name" value="RuvB-like helicase, domain II"/>
    <property type="match status" value="1"/>
</dbReference>
<comment type="caution">
    <text evidence="20">The sequence shown here is derived from an EMBL/GenBank/DDBJ whole genome shotgun (WGS) entry which is preliminary data.</text>
</comment>
<dbReference type="InterPro" id="IPR010339">
    <property type="entry name" value="TIP49_P-loop"/>
</dbReference>
<dbReference type="GO" id="GO:0000812">
    <property type="term" value="C:Swr1 complex"/>
    <property type="evidence" value="ECO:0007669"/>
    <property type="project" value="UniProtKB-ARBA"/>
</dbReference>
<dbReference type="Pfam" id="PF06068">
    <property type="entry name" value="TIP49"/>
    <property type="match status" value="2"/>
</dbReference>
<dbReference type="InterPro" id="IPR042487">
    <property type="entry name" value="RuvBL1/2_DNA/RNA_bd_dom"/>
</dbReference>
<organism evidence="20 21">
    <name type="scientific">Mycena indigotica</name>
    <dbReference type="NCBI Taxonomy" id="2126181"/>
    <lineage>
        <taxon>Eukaryota</taxon>
        <taxon>Fungi</taxon>
        <taxon>Dikarya</taxon>
        <taxon>Basidiomycota</taxon>
        <taxon>Agaricomycotina</taxon>
        <taxon>Agaricomycetes</taxon>
        <taxon>Agaricomycetidae</taxon>
        <taxon>Agaricales</taxon>
        <taxon>Marasmiineae</taxon>
        <taxon>Mycenaceae</taxon>
        <taxon>Mycena</taxon>
    </lineage>
</organism>
<feature type="domain" description="TIP49 P-loop" evidence="18">
    <location>
        <begin position="20"/>
        <end position="91"/>
    </location>
</feature>
<accession>A0A8H6SZ30</accession>
<evidence type="ECO:0000256" key="6">
    <source>
        <dbReference type="ARBA" id="ARBA00022806"/>
    </source>
</evidence>
<keyword evidence="21" id="KW-1185">Reference proteome</keyword>
<evidence type="ECO:0000256" key="4">
    <source>
        <dbReference type="ARBA" id="ARBA00022763"/>
    </source>
</evidence>
<dbReference type="Gene3D" id="3.40.50.300">
    <property type="entry name" value="P-loop containing nucleotide triphosphate hydrolases"/>
    <property type="match status" value="1"/>
</dbReference>
<evidence type="ECO:0000256" key="14">
    <source>
        <dbReference type="ARBA" id="ARBA00025345"/>
    </source>
</evidence>
<comment type="subcellular location">
    <subcellularLocation>
        <location evidence="1 17">Nucleus</location>
    </subcellularLocation>
</comment>
<evidence type="ECO:0000256" key="16">
    <source>
        <dbReference type="ARBA" id="ARBA00065373"/>
    </source>
</evidence>
<evidence type="ECO:0000256" key="11">
    <source>
        <dbReference type="ARBA" id="ARBA00023163"/>
    </source>
</evidence>
<keyword evidence="13 17" id="KW-0539">Nucleus</keyword>
<comment type="subunit">
    <text evidence="16">May form heterododecamers with RVB1. Component of the SWR1 chromatin remodeling complex, the INO80 chromatin remodeling complex, and of the R2TP complex.</text>
</comment>
<dbReference type="OrthoDB" id="10060499at2759"/>
<dbReference type="FunFam" id="2.40.50.360:FF:000002">
    <property type="entry name" value="RuvB-like helicase"/>
    <property type="match status" value="1"/>
</dbReference>
<keyword evidence="7 17" id="KW-0067">ATP-binding</keyword>
<dbReference type="GO" id="GO:0006325">
    <property type="term" value="P:chromatin organization"/>
    <property type="evidence" value="ECO:0007669"/>
    <property type="project" value="UniProtKB-KW"/>
</dbReference>
<dbReference type="PANTHER" id="PTHR11093">
    <property type="entry name" value="RUVB-RELATED REPTIN AND PONTIN"/>
    <property type="match status" value="1"/>
</dbReference>
<dbReference type="Gene3D" id="1.10.8.60">
    <property type="match status" value="1"/>
</dbReference>
<feature type="domain" description="TIP49 P-loop" evidence="18">
    <location>
        <begin position="105"/>
        <end position="379"/>
    </location>
</feature>
<dbReference type="RefSeq" id="XP_037222305.1">
    <property type="nucleotide sequence ID" value="XM_037362013.1"/>
</dbReference>
<keyword evidence="5 17" id="KW-0378">Hydrolase</keyword>
<comment type="function">
    <text evidence="14">DNA helicase which participates in several chromatin remodeling complexes, including the SWR1 and the INO80 complexes. The SWR1 complex mediates the ATP-dependent exchange of histone H2A for the H2A variant HZT1 leading to transcriptional regulation of selected genes by chromatin remodeling. The INO80 complex remodels chromatin by shifting nucleosomes and is involved in DNA repair. Also involved in pre-rRNA processing.</text>
</comment>
<dbReference type="InterPro" id="IPR027238">
    <property type="entry name" value="RuvB-like"/>
</dbReference>
<keyword evidence="12 17" id="KW-0234">DNA repair</keyword>
<evidence type="ECO:0000259" key="19">
    <source>
        <dbReference type="Pfam" id="PF17856"/>
    </source>
</evidence>
<dbReference type="FunFam" id="1.10.8.60:FF:000010">
    <property type="entry name" value="RuvB-like helicase"/>
    <property type="match status" value="1"/>
</dbReference>
<gene>
    <name evidence="20" type="ORF">MIND_00522600</name>
</gene>
<dbReference type="Proteomes" id="UP000636479">
    <property type="component" value="Unassembled WGS sequence"/>
</dbReference>
<dbReference type="FunFam" id="3.40.50.300:FF:002221">
    <property type="entry name" value="RuvB-like 2"/>
    <property type="match status" value="1"/>
</dbReference>
<evidence type="ECO:0000256" key="1">
    <source>
        <dbReference type="ARBA" id="ARBA00004123"/>
    </source>
</evidence>
<dbReference type="GeneID" id="59344529"/>
<keyword evidence="4 17" id="KW-0227">DNA damage</keyword>
<feature type="domain" description="RuvB-like AAA-lid" evidence="19">
    <location>
        <begin position="385"/>
        <end position="450"/>
    </location>
</feature>
<keyword evidence="8 17" id="KW-0156">Chromatin regulator</keyword>
<evidence type="ECO:0000313" key="21">
    <source>
        <dbReference type="Proteomes" id="UP000636479"/>
    </source>
</evidence>
<dbReference type="InterPro" id="IPR027417">
    <property type="entry name" value="P-loop_NTPase"/>
</dbReference>
<dbReference type="InterPro" id="IPR041048">
    <property type="entry name" value="RuvB-like_C"/>
</dbReference>
<dbReference type="EC" id="3.6.4.12" evidence="17"/>
<dbReference type="GO" id="GO:0003678">
    <property type="term" value="F:DNA helicase activity"/>
    <property type="evidence" value="ECO:0007669"/>
    <property type="project" value="UniProtKB-EC"/>
</dbReference>
<evidence type="ECO:0000256" key="9">
    <source>
        <dbReference type="ARBA" id="ARBA00023015"/>
    </source>
</evidence>
<evidence type="ECO:0000313" key="20">
    <source>
        <dbReference type="EMBL" id="KAF7307286.1"/>
    </source>
</evidence>
<dbReference type="SUPFAM" id="SSF52540">
    <property type="entry name" value="P-loop containing nucleoside triphosphate hydrolases"/>
    <property type="match status" value="1"/>
</dbReference>
<dbReference type="AlphaFoldDB" id="A0A8H6SZ30"/>
<name>A0A8H6SZ30_9AGAR</name>
<comment type="catalytic activity">
    <reaction evidence="15 17">
        <text>ATP + H2O = ADP + phosphate + H(+)</text>
        <dbReference type="Rhea" id="RHEA:13065"/>
        <dbReference type="ChEBI" id="CHEBI:15377"/>
        <dbReference type="ChEBI" id="CHEBI:15378"/>
        <dbReference type="ChEBI" id="CHEBI:30616"/>
        <dbReference type="ChEBI" id="CHEBI:43474"/>
        <dbReference type="ChEBI" id="CHEBI:456216"/>
        <dbReference type="EC" id="3.6.4.12"/>
    </reaction>
</comment>
<dbReference type="GO" id="GO:0031011">
    <property type="term" value="C:Ino80 complex"/>
    <property type="evidence" value="ECO:0007669"/>
    <property type="project" value="UniProtKB-ARBA"/>
</dbReference>
<keyword evidence="9 17" id="KW-0805">Transcription regulation</keyword>
<dbReference type="GO" id="GO:0016787">
    <property type="term" value="F:hydrolase activity"/>
    <property type="evidence" value="ECO:0007669"/>
    <property type="project" value="UniProtKB-KW"/>
</dbReference>
<evidence type="ECO:0000256" key="7">
    <source>
        <dbReference type="ARBA" id="ARBA00022840"/>
    </source>
</evidence>
<dbReference type="GO" id="GO:0005524">
    <property type="term" value="F:ATP binding"/>
    <property type="evidence" value="ECO:0007669"/>
    <property type="project" value="UniProtKB-KW"/>
</dbReference>
<dbReference type="GO" id="GO:0006281">
    <property type="term" value="P:DNA repair"/>
    <property type="evidence" value="ECO:0007669"/>
    <property type="project" value="UniProtKB-KW"/>
</dbReference>
<evidence type="ECO:0000256" key="2">
    <source>
        <dbReference type="ARBA" id="ARBA00007519"/>
    </source>
</evidence>